<dbReference type="GO" id="GO:0008168">
    <property type="term" value="F:methyltransferase activity"/>
    <property type="evidence" value="ECO:0007669"/>
    <property type="project" value="UniProtKB-KW"/>
</dbReference>
<keyword evidence="2" id="KW-0489">Methyltransferase</keyword>
<proteinExistence type="predicted"/>
<dbReference type="SUPFAM" id="SSF53335">
    <property type="entry name" value="S-adenosyl-L-methionine-dependent methyltransferases"/>
    <property type="match status" value="1"/>
</dbReference>
<keyword evidence="3" id="KW-1185">Reference proteome</keyword>
<organism evidence="2 3">
    <name type="scientific">Bradyrhizobium vignae</name>
    <dbReference type="NCBI Taxonomy" id="1549949"/>
    <lineage>
        <taxon>Bacteria</taxon>
        <taxon>Pseudomonadati</taxon>
        <taxon>Pseudomonadota</taxon>
        <taxon>Alphaproteobacteria</taxon>
        <taxon>Hyphomicrobiales</taxon>
        <taxon>Nitrobacteraceae</taxon>
        <taxon>Bradyrhizobium</taxon>
    </lineage>
</organism>
<dbReference type="InterPro" id="IPR006342">
    <property type="entry name" value="FkbM_mtfrase"/>
</dbReference>
<evidence type="ECO:0000313" key="3">
    <source>
        <dbReference type="Proteomes" id="UP000669317"/>
    </source>
</evidence>
<keyword evidence="2" id="KW-0808">Transferase</keyword>
<evidence type="ECO:0000259" key="1">
    <source>
        <dbReference type="Pfam" id="PF05050"/>
    </source>
</evidence>
<dbReference type="Gene3D" id="3.40.50.150">
    <property type="entry name" value="Vaccinia Virus protein VP39"/>
    <property type="match status" value="1"/>
</dbReference>
<sequence>MMELLEPWRWRDAKHSYAQAGEDLIVDFVARAMQIENVSYLDVGAHHPTHFSNTYLFYKRGYQGVLVEPDPELAASIRHVRPRDTCIEAGVGLHSVVNAQFFVMSTRTLNTFSEEEAKRYEAMGTQRIEKILPVPMVTLDEVLADQFQGREPTLVSIDVEGLDFDVLSTLDLEKHRPPIICVETLQYSETREEIKDTRIAQLMSDNDYFAYGDTYINTIFVDRVRWKNGGKR</sequence>
<reference evidence="2 3" key="1">
    <citation type="submission" date="2021-03" db="EMBL/GenBank/DDBJ databases">
        <title>Genome Sequence of Bradyrhizobium vignae strain ISRA400.</title>
        <authorList>
            <person name="Tisa L.S."/>
            <person name="Svistoonoff S."/>
            <person name="Hocher V."/>
            <person name="Fall S."/>
            <person name="Zaiya A."/>
            <person name="Naing D."/>
            <person name="Niang N."/>
            <person name="Diouf A."/>
            <person name="Dasylva M.C."/>
            <person name="Toure O."/>
            <person name="Gueye M."/>
            <person name="Gully D."/>
            <person name="Tisseyre P."/>
            <person name="Simpson S."/>
            <person name="Morris K."/>
            <person name="Thomas W.K."/>
        </authorList>
    </citation>
    <scope>NUCLEOTIDE SEQUENCE [LARGE SCALE GENOMIC DNA]</scope>
    <source>
        <strain evidence="2 3">ISRA400</strain>
    </source>
</reference>
<name>A0ABS3ZYQ0_9BRAD</name>
<dbReference type="RefSeq" id="WP_209295621.1">
    <property type="nucleotide sequence ID" value="NZ_JAGIKT010000044.1"/>
</dbReference>
<dbReference type="EMBL" id="JAGIKT010000044">
    <property type="protein sequence ID" value="MBP0113287.1"/>
    <property type="molecule type" value="Genomic_DNA"/>
</dbReference>
<protein>
    <submittedName>
        <fullName evidence="2">FkbM family methyltransferase</fullName>
    </submittedName>
</protein>
<gene>
    <name evidence="2" type="ORF">JWS04_19795</name>
</gene>
<dbReference type="Pfam" id="PF05050">
    <property type="entry name" value="Methyltransf_21"/>
    <property type="match status" value="1"/>
</dbReference>
<dbReference type="Proteomes" id="UP000669317">
    <property type="component" value="Unassembled WGS sequence"/>
</dbReference>
<dbReference type="NCBIfam" id="TIGR01444">
    <property type="entry name" value="fkbM_fam"/>
    <property type="match status" value="1"/>
</dbReference>
<dbReference type="InterPro" id="IPR029063">
    <property type="entry name" value="SAM-dependent_MTases_sf"/>
</dbReference>
<comment type="caution">
    <text evidence="2">The sequence shown here is derived from an EMBL/GenBank/DDBJ whole genome shotgun (WGS) entry which is preliminary data.</text>
</comment>
<evidence type="ECO:0000313" key="2">
    <source>
        <dbReference type="EMBL" id="MBP0113287.1"/>
    </source>
</evidence>
<accession>A0ABS3ZYQ0</accession>
<dbReference type="GO" id="GO:0032259">
    <property type="term" value="P:methylation"/>
    <property type="evidence" value="ECO:0007669"/>
    <property type="project" value="UniProtKB-KW"/>
</dbReference>
<feature type="domain" description="Methyltransferase FkbM" evidence="1">
    <location>
        <begin position="42"/>
        <end position="208"/>
    </location>
</feature>